<sequence>MLLPIGPLCVAVLRLVLPYGTNDDPQALLAAVAADQAAQSTVLWLSTAAVLALVPALFALTRLAMCRAPALALAAIILALPGYLGIAALTVSDAAALAAVTAGLSPADSVALLGELAAQPALTASVILFVVGHVLGTVLLGAALWRAGAVSGWAGAALVVSQPLHLAIVVTGGPKILDGAAWALTALGFAAGSLTLARMSDDEYEPRS</sequence>
<evidence type="ECO:0000313" key="2">
    <source>
        <dbReference type="EMBL" id="MBB6347427.1"/>
    </source>
</evidence>
<evidence type="ECO:0000313" key="3">
    <source>
        <dbReference type="Proteomes" id="UP000583800"/>
    </source>
</evidence>
<comment type="caution">
    <text evidence="2">The sequence shown here is derived from an EMBL/GenBank/DDBJ whole genome shotgun (WGS) entry which is preliminary data.</text>
</comment>
<keyword evidence="1" id="KW-1133">Transmembrane helix</keyword>
<accession>A0A7X0C2N4</accession>
<feature type="transmembrane region" description="Helical" evidence="1">
    <location>
        <begin position="72"/>
        <end position="101"/>
    </location>
</feature>
<feature type="transmembrane region" description="Helical" evidence="1">
    <location>
        <begin position="42"/>
        <end position="60"/>
    </location>
</feature>
<reference evidence="2 3" key="1">
    <citation type="submission" date="2020-08" db="EMBL/GenBank/DDBJ databases">
        <title>Sequencing the genomes of 1000 actinobacteria strains.</title>
        <authorList>
            <person name="Klenk H.-P."/>
        </authorList>
    </citation>
    <scope>NUCLEOTIDE SEQUENCE [LARGE SCALE GENOMIC DNA]</scope>
    <source>
        <strain evidence="2 3">DSM 45913</strain>
    </source>
</reference>
<dbReference type="AlphaFoldDB" id="A0A7X0C2N4"/>
<organism evidence="2 3">
    <name type="scientific">Nonomuraea muscovyensis</name>
    <dbReference type="NCBI Taxonomy" id="1124761"/>
    <lineage>
        <taxon>Bacteria</taxon>
        <taxon>Bacillati</taxon>
        <taxon>Actinomycetota</taxon>
        <taxon>Actinomycetes</taxon>
        <taxon>Streptosporangiales</taxon>
        <taxon>Streptosporangiaceae</taxon>
        <taxon>Nonomuraea</taxon>
    </lineage>
</organism>
<evidence type="ECO:0000256" key="1">
    <source>
        <dbReference type="SAM" id="Phobius"/>
    </source>
</evidence>
<keyword evidence="1" id="KW-0472">Membrane</keyword>
<protein>
    <recommendedName>
        <fullName evidence="4">DUF4386 family protein</fullName>
    </recommendedName>
</protein>
<name>A0A7X0C2N4_9ACTN</name>
<evidence type="ECO:0008006" key="4">
    <source>
        <dbReference type="Google" id="ProtNLM"/>
    </source>
</evidence>
<keyword evidence="1" id="KW-0812">Transmembrane</keyword>
<dbReference type="RefSeq" id="WP_185085374.1">
    <property type="nucleotide sequence ID" value="NZ_JACHJB010000002.1"/>
</dbReference>
<dbReference type="Proteomes" id="UP000583800">
    <property type="component" value="Unassembled WGS sequence"/>
</dbReference>
<keyword evidence="3" id="KW-1185">Reference proteome</keyword>
<proteinExistence type="predicted"/>
<dbReference type="EMBL" id="JACHJB010000002">
    <property type="protein sequence ID" value="MBB6347427.1"/>
    <property type="molecule type" value="Genomic_DNA"/>
</dbReference>
<feature type="transmembrane region" description="Helical" evidence="1">
    <location>
        <begin position="152"/>
        <end position="173"/>
    </location>
</feature>
<feature type="transmembrane region" description="Helical" evidence="1">
    <location>
        <begin position="121"/>
        <end position="145"/>
    </location>
</feature>
<gene>
    <name evidence="2" type="ORF">FHU36_003972</name>
</gene>
<feature type="transmembrane region" description="Helical" evidence="1">
    <location>
        <begin position="179"/>
        <end position="197"/>
    </location>
</feature>